<dbReference type="AlphaFoldDB" id="A0AAW1NP64"/>
<protein>
    <submittedName>
        <fullName evidence="1">Uncharacterized protein</fullName>
    </submittedName>
</protein>
<organism evidence="1 2">
    <name type="scientific">Symbiochloris irregularis</name>
    <dbReference type="NCBI Taxonomy" id="706552"/>
    <lineage>
        <taxon>Eukaryota</taxon>
        <taxon>Viridiplantae</taxon>
        <taxon>Chlorophyta</taxon>
        <taxon>core chlorophytes</taxon>
        <taxon>Trebouxiophyceae</taxon>
        <taxon>Trebouxiales</taxon>
        <taxon>Trebouxiaceae</taxon>
        <taxon>Symbiochloris</taxon>
    </lineage>
</organism>
<reference evidence="1 2" key="1">
    <citation type="journal article" date="2024" name="Nat. Commun.">
        <title>Phylogenomics reveals the evolutionary origins of lichenization in chlorophyte algae.</title>
        <authorList>
            <person name="Puginier C."/>
            <person name="Libourel C."/>
            <person name="Otte J."/>
            <person name="Skaloud P."/>
            <person name="Haon M."/>
            <person name="Grisel S."/>
            <person name="Petersen M."/>
            <person name="Berrin J.G."/>
            <person name="Delaux P.M."/>
            <person name="Dal Grande F."/>
            <person name="Keller J."/>
        </authorList>
    </citation>
    <scope>NUCLEOTIDE SEQUENCE [LARGE SCALE GENOMIC DNA]</scope>
    <source>
        <strain evidence="1 2">SAG 2036</strain>
    </source>
</reference>
<proteinExistence type="predicted"/>
<accession>A0AAW1NP64</accession>
<dbReference type="Proteomes" id="UP001465755">
    <property type="component" value="Unassembled WGS sequence"/>
</dbReference>
<dbReference type="EMBL" id="JALJOQ010000220">
    <property type="protein sequence ID" value="KAK9788831.1"/>
    <property type="molecule type" value="Genomic_DNA"/>
</dbReference>
<keyword evidence="2" id="KW-1185">Reference proteome</keyword>
<sequence length="144" mass="16367">MIRQFPDTLIARAAVFQVVPRSHTTLERRKQRTSVTQPLRRLPTKLHRAFVHQAIRCRCTDDIESDIDDDSDAFSRAQKNLQDLLRGHDYIELKSGGKVTQLNLWESFDHETGGAPKVPSTPSPCAPMPEWQQIGMMAIRAICT</sequence>
<evidence type="ECO:0000313" key="2">
    <source>
        <dbReference type="Proteomes" id="UP001465755"/>
    </source>
</evidence>
<comment type="caution">
    <text evidence="1">The sequence shown here is derived from an EMBL/GenBank/DDBJ whole genome shotgun (WGS) entry which is preliminary data.</text>
</comment>
<gene>
    <name evidence="1" type="ORF">WJX73_003525</name>
</gene>
<name>A0AAW1NP64_9CHLO</name>
<evidence type="ECO:0000313" key="1">
    <source>
        <dbReference type="EMBL" id="KAK9788831.1"/>
    </source>
</evidence>